<dbReference type="PANTHER" id="PTHR47338:SF6">
    <property type="entry name" value="ZN(II)2CYS6 TRANSCRIPTION FACTOR (EUROFUNG)"/>
    <property type="match status" value="1"/>
</dbReference>
<proteinExistence type="predicted"/>
<dbReference type="CDD" id="cd00067">
    <property type="entry name" value="GAL4"/>
    <property type="match status" value="1"/>
</dbReference>
<dbReference type="PANTHER" id="PTHR47338">
    <property type="entry name" value="ZN(II)2CYS6 TRANSCRIPTION FACTOR (EUROFUNG)-RELATED"/>
    <property type="match status" value="1"/>
</dbReference>
<dbReference type="InterPro" id="IPR050815">
    <property type="entry name" value="TF_fung"/>
</dbReference>
<dbReference type="SMART" id="SM00066">
    <property type="entry name" value="GAL4"/>
    <property type="match status" value="1"/>
</dbReference>
<dbReference type="AlphaFoldDB" id="A0A5Q4BVD9"/>
<comment type="subcellular location">
    <subcellularLocation>
        <location evidence="1">Nucleus</location>
    </subcellularLocation>
</comment>
<reference evidence="7 8" key="1">
    <citation type="journal article" date="2019" name="Sci. Rep.">
        <title>Colletotrichum shisoi sp. nov., an anthracnose pathogen of Perilla frutescens in Japan: molecular phylogenetic, morphological and genomic evidence.</title>
        <authorList>
            <person name="Gan P."/>
            <person name="Tsushima A."/>
            <person name="Hiroyama R."/>
            <person name="Narusaka M."/>
            <person name="Takano Y."/>
            <person name="Narusaka Y."/>
            <person name="Kawaradani M."/>
            <person name="Damm U."/>
            <person name="Shirasu K."/>
        </authorList>
    </citation>
    <scope>NUCLEOTIDE SEQUENCE [LARGE SCALE GENOMIC DNA]</scope>
    <source>
        <strain evidence="7 8">PG-2018a</strain>
    </source>
</reference>
<dbReference type="SUPFAM" id="SSF57701">
    <property type="entry name" value="Zn2/Cys6 DNA-binding domain"/>
    <property type="match status" value="1"/>
</dbReference>
<organism evidence="7 8">
    <name type="scientific">Colletotrichum shisoi</name>
    <dbReference type="NCBI Taxonomy" id="2078593"/>
    <lineage>
        <taxon>Eukaryota</taxon>
        <taxon>Fungi</taxon>
        <taxon>Dikarya</taxon>
        <taxon>Ascomycota</taxon>
        <taxon>Pezizomycotina</taxon>
        <taxon>Sordariomycetes</taxon>
        <taxon>Hypocreomycetidae</taxon>
        <taxon>Glomerellales</taxon>
        <taxon>Glomerellaceae</taxon>
        <taxon>Colletotrichum</taxon>
        <taxon>Colletotrichum destructivum species complex</taxon>
    </lineage>
</organism>
<comment type="caution">
    <text evidence="7">The sequence shown here is derived from an EMBL/GenBank/DDBJ whole genome shotgun (WGS) entry which is preliminary data.</text>
</comment>
<dbReference type="InterPro" id="IPR001138">
    <property type="entry name" value="Zn2Cys6_DnaBD"/>
</dbReference>
<evidence type="ECO:0000256" key="1">
    <source>
        <dbReference type="ARBA" id="ARBA00004123"/>
    </source>
</evidence>
<dbReference type="PRINTS" id="PR00755">
    <property type="entry name" value="AFLATOXINBRP"/>
</dbReference>
<dbReference type="EMBL" id="PUHP01000402">
    <property type="protein sequence ID" value="TQN70304.1"/>
    <property type="molecule type" value="Genomic_DNA"/>
</dbReference>
<evidence type="ECO:0000313" key="7">
    <source>
        <dbReference type="EMBL" id="TQN70304.1"/>
    </source>
</evidence>
<dbReference type="Proteomes" id="UP000326340">
    <property type="component" value="Unassembled WGS sequence"/>
</dbReference>
<evidence type="ECO:0000313" key="8">
    <source>
        <dbReference type="Proteomes" id="UP000326340"/>
    </source>
</evidence>
<dbReference type="GO" id="GO:0008270">
    <property type="term" value="F:zinc ion binding"/>
    <property type="evidence" value="ECO:0007669"/>
    <property type="project" value="InterPro"/>
</dbReference>
<keyword evidence="4" id="KW-0804">Transcription</keyword>
<dbReference type="GO" id="GO:0005634">
    <property type="term" value="C:nucleus"/>
    <property type="evidence" value="ECO:0007669"/>
    <property type="project" value="UniProtKB-SubCell"/>
</dbReference>
<sequence>MPPEEGFVTSGSSRGRRRSHHACLTCRRKKTRCPGEKPACSSCLRLSQSCSYPAVRSSQSGRSDERLQTLEEKLDLLLSGGGL</sequence>
<keyword evidence="3" id="KW-0805">Transcription regulation</keyword>
<accession>A0A5Q4BVD9</accession>
<dbReference type="GO" id="GO:0000981">
    <property type="term" value="F:DNA-binding transcription factor activity, RNA polymerase II-specific"/>
    <property type="evidence" value="ECO:0007669"/>
    <property type="project" value="InterPro"/>
</dbReference>
<evidence type="ECO:0000256" key="2">
    <source>
        <dbReference type="ARBA" id="ARBA00022723"/>
    </source>
</evidence>
<protein>
    <submittedName>
        <fullName evidence="7">Oleate activated transcription factor 3</fullName>
    </submittedName>
</protein>
<evidence type="ECO:0000259" key="6">
    <source>
        <dbReference type="PROSITE" id="PS50048"/>
    </source>
</evidence>
<evidence type="ECO:0000256" key="5">
    <source>
        <dbReference type="ARBA" id="ARBA00023242"/>
    </source>
</evidence>
<gene>
    <name evidence="7" type="primary">OAF3</name>
    <name evidence="7" type="ORF">CSHISOI_05152</name>
</gene>
<evidence type="ECO:0000256" key="3">
    <source>
        <dbReference type="ARBA" id="ARBA00023015"/>
    </source>
</evidence>
<keyword evidence="8" id="KW-1185">Reference proteome</keyword>
<dbReference type="Gene3D" id="4.10.240.10">
    <property type="entry name" value="Zn(2)-C6 fungal-type DNA-binding domain"/>
    <property type="match status" value="1"/>
</dbReference>
<keyword evidence="2" id="KW-0479">Metal-binding</keyword>
<dbReference type="Pfam" id="PF00172">
    <property type="entry name" value="Zn_clus"/>
    <property type="match status" value="1"/>
</dbReference>
<name>A0A5Q4BVD9_9PEZI</name>
<dbReference type="PROSITE" id="PS50048">
    <property type="entry name" value="ZN2_CY6_FUNGAL_2"/>
    <property type="match status" value="1"/>
</dbReference>
<evidence type="ECO:0000256" key="4">
    <source>
        <dbReference type="ARBA" id="ARBA00023163"/>
    </source>
</evidence>
<dbReference type="InterPro" id="IPR036864">
    <property type="entry name" value="Zn2-C6_fun-type_DNA-bd_sf"/>
</dbReference>
<keyword evidence="5" id="KW-0539">Nucleus</keyword>
<feature type="domain" description="Zn(2)-C6 fungal-type" evidence="6">
    <location>
        <begin position="22"/>
        <end position="52"/>
    </location>
</feature>
<dbReference type="PROSITE" id="PS00463">
    <property type="entry name" value="ZN2_CY6_FUNGAL_1"/>
    <property type="match status" value="1"/>
</dbReference>